<dbReference type="Proteomes" id="UP000192596">
    <property type="component" value="Unassembled WGS sequence"/>
</dbReference>
<feature type="compositionally biased region" description="Basic and acidic residues" evidence="2">
    <location>
        <begin position="269"/>
        <end position="280"/>
    </location>
</feature>
<sequence length="1200" mass="135078">MLPSSVRPAARPRSVSLPSLQSRTFFNWRRSSRSWNSQIDPSYHRYNTYRNLKDRVRLMKAVSRRAQFNWDVSSRSLFSPRYASHWYGNRYGRCGAEESGNKAEGEEYELTQKEREWKAQMEGLRRGDLWREQMEVLRKRVEQDPYETVFGKRFEPFWSYWFPREEYGLPAKQGEGVSKMTEQTPANTGGSVEALNSTAAKPATIVRSSSTTWDSWTNKTERTEWDSASGQTKRFEYDPVSNRMRLVEESKPVKANEVRSLSKGTSRSSTERQIHGDDKSAPVPVQVRKAIVVPTETAAAQQSKSARPLPNPHGATHIGSRSSKPTLTPAQAMAQPPFHVRPGVPANRMSPELDGLTADSVRASVGKHPKHVRLETKKERLLRDNRRLQVKVESVDRRLKQFEVPDSSTNHLSSASKPYTQPNVRPIEPLQTSMQRNATAKSDEQPTTPLQPAVVRMQSKAQPEPVDLDDSAAHESTEPITLPSILPKGWTEQTEILQADRVRRTAARIPVLDYGRSDVATKVASAKAQMYARATPKWITEMFSTPQQSPEEVAAEGAKMAKDQKARMLLDNEVKQQQLAMQLHENRAKIAKHEARQTAIATSSPAPKAVVPHTNDQEKLIQKIRSLRGELDIAYKQSSVHADEFKHQIRKLEARVADAKQTAAARSEADLAQSSDIEARYRRKLRALKDELDIAYKQSAVHGDEFRDQIKKLEQRIADVTAKSTPAPTASPAPARKDSGVELDVDAKMAMQGEGDFCTNVTKWADSSKWYKQTSHNASPEVEKVDNKTKDRELVNAVRRLYENHYGVIDTEHRQVKEDARDGWLAKHDEKVVYDFQDDGLETQLRDEPAVKTLPATEITANAPTPVTSAESSDVATSATADSTALEWDHPPVYKVLAYDSGNDMMSTATTSSWLTETDEKPLSITHALDQLYQPARFVSAFAEMQDQGYQVVHAGKDVLVFKKVKRESPVVVEAKEPHGWTEIEAAARSEVEAAAVNPVDGMTKPRDEVHPATGNFASPTGFVNYDPVRESNEVAATPSSSSKIAGKFVSDYEAEAWDDSLSREHFKDRTEAIEELLRRDEEESTKHYPLIKRSEPVFSGTKRVDRKPFRSRNIPRRPRTEASEQGQNEQKSSRALRWTAGAGVLTAAAATAYALGTAKENRSEREREWIARERAVREMREAAERGRWKLDNGFWKKGE</sequence>
<comment type="caution">
    <text evidence="3">The sequence shown here is derived from an EMBL/GenBank/DDBJ whole genome shotgun (WGS) entry which is preliminary data.</text>
</comment>
<gene>
    <name evidence="3" type="ORF">B0A48_12174</name>
</gene>
<evidence type="ECO:0000313" key="4">
    <source>
        <dbReference type="Proteomes" id="UP000192596"/>
    </source>
</evidence>
<feature type="region of interest" description="Disordered" evidence="2">
    <location>
        <begin position="249"/>
        <end position="281"/>
    </location>
</feature>
<feature type="coiled-coil region" evidence="1">
    <location>
        <begin position="642"/>
        <end position="723"/>
    </location>
</feature>
<accession>A0A1V8STY1</accession>
<feature type="compositionally biased region" description="Polar residues" evidence="2">
    <location>
        <begin position="406"/>
        <end position="423"/>
    </location>
</feature>
<feature type="region of interest" description="Disordered" evidence="2">
    <location>
        <begin position="298"/>
        <end position="329"/>
    </location>
</feature>
<dbReference type="OrthoDB" id="3946750at2759"/>
<proteinExistence type="predicted"/>
<name>A0A1V8STY1_9PEZI</name>
<evidence type="ECO:0000313" key="3">
    <source>
        <dbReference type="EMBL" id="OQO02645.1"/>
    </source>
</evidence>
<evidence type="ECO:0000256" key="2">
    <source>
        <dbReference type="SAM" id="MobiDB-lite"/>
    </source>
</evidence>
<dbReference type="InParanoid" id="A0A1V8STY1"/>
<reference evidence="4" key="1">
    <citation type="submission" date="2017-03" db="EMBL/GenBank/DDBJ databases">
        <title>Genomes of endolithic fungi from Antarctica.</title>
        <authorList>
            <person name="Coleine C."/>
            <person name="Masonjones S."/>
            <person name="Stajich J.E."/>
        </authorList>
    </citation>
    <scope>NUCLEOTIDE SEQUENCE [LARGE SCALE GENOMIC DNA]</scope>
    <source>
        <strain evidence="4">CCFEE 5527</strain>
    </source>
</reference>
<protein>
    <submittedName>
        <fullName evidence="3">Uncharacterized protein</fullName>
    </submittedName>
</protein>
<feature type="coiled-coil region" evidence="1">
    <location>
        <begin position="371"/>
        <end position="398"/>
    </location>
</feature>
<evidence type="ECO:0000256" key="1">
    <source>
        <dbReference type="SAM" id="Coils"/>
    </source>
</evidence>
<dbReference type="STRING" id="1507870.A0A1V8STY1"/>
<feature type="compositionally biased region" description="Polar residues" evidence="2">
    <location>
        <begin position="319"/>
        <end position="329"/>
    </location>
</feature>
<organism evidence="3 4">
    <name type="scientific">Cryoendolithus antarcticus</name>
    <dbReference type="NCBI Taxonomy" id="1507870"/>
    <lineage>
        <taxon>Eukaryota</taxon>
        <taxon>Fungi</taxon>
        <taxon>Dikarya</taxon>
        <taxon>Ascomycota</taxon>
        <taxon>Pezizomycotina</taxon>
        <taxon>Dothideomycetes</taxon>
        <taxon>Dothideomycetidae</taxon>
        <taxon>Cladosporiales</taxon>
        <taxon>Cladosporiaceae</taxon>
        <taxon>Cryoendolithus</taxon>
    </lineage>
</organism>
<feature type="region of interest" description="Disordered" evidence="2">
    <location>
        <begin position="1079"/>
        <end position="1135"/>
    </location>
</feature>
<feature type="region of interest" description="Disordered" evidence="2">
    <location>
        <begin position="401"/>
        <end position="430"/>
    </location>
</feature>
<keyword evidence="4" id="KW-1185">Reference proteome</keyword>
<dbReference type="AlphaFoldDB" id="A0A1V8STY1"/>
<keyword evidence="1" id="KW-0175">Coiled coil</keyword>
<dbReference type="EMBL" id="NAJO01000027">
    <property type="protein sequence ID" value="OQO02645.1"/>
    <property type="molecule type" value="Genomic_DNA"/>
</dbReference>